<dbReference type="AlphaFoldDB" id="A0A397C0I3"/>
<reference evidence="2 3" key="1">
    <citation type="submission" date="2018-08" db="EMBL/GenBank/DDBJ databases">
        <title>Aphanomyces genome sequencing and annotation.</title>
        <authorList>
            <person name="Minardi D."/>
            <person name="Oidtmann B."/>
            <person name="Van Der Giezen M."/>
            <person name="Studholme D.J."/>
        </authorList>
    </citation>
    <scope>NUCLEOTIDE SEQUENCE [LARGE SCALE GENOMIC DNA]</scope>
    <source>
        <strain evidence="2 3">Yx</strain>
    </source>
</reference>
<evidence type="ECO:0000313" key="2">
    <source>
        <dbReference type="EMBL" id="RHY35886.1"/>
    </source>
</evidence>
<evidence type="ECO:0000313" key="3">
    <source>
        <dbReference type="Proteomes" id="UP000266239"/>
    </source>
</evidence>
<gene>
    <name evidence="2" type="ORF">DYB25_012374</name>
</gene>
<proteinExistence type="predicted"/>
<protein>
    <submittedName>
        <fullName evidence="2">Uncharacterized protein</fullName>
    </submittedName>
</protein>
<accession>A0A397C0I3</accession>
<feature type="region of interest" description="Disordered" evidence="1">
    <location>
        <begin position="88"/>
        <end position="114"/>
    </location>
</feature>
<dbReference type="VEuPathDB" id="FungiDB:H257_11718"/>
<evidence type="ECO:0000256" key="1">
    <source>
        <dbReference type="SAM" id="MobiDB-lite"/>
    </source>
</evidence>
<organism evidence="2 3">
    <name type="scientific">Aphanomyces astaci</name>
    <name type="common">Crayfish plague agent</name>
    <dbReference type="NCBI Taxonomy" id="112090"/>
    <lineage>
        <taxon>Eukaryota</taxon>
        <taxon>Sar</taxon>
        <taxon>Stramenopiles</taxon>
        <taxon>Oomycota</taxon>
        <taxon>Saprolegniomycetes</taxon>
        <taxon>Saprolegniales</taxon>
        <taxon>Verrucalvaceae</taxon>
        <taxon>Aphanomyces</taxon>
    </lineage>
</organism>
<dbReference type="EMBL" id="QUTA01001133">
    <property type="protein sequence ID" value="RHY35886.1"/>
    <property type="molecule type" value="Genomic_DNA"/>
</dbReference>
<comment type="caution">
    <text evidence="2">The sequence shown here is derived from an EMBL/GenBank/DDBJ whole genome shotgun (WGS) entry which is preliminary data.</text>
</comment>
<feature type="non-terminal residue" evidence="2">
    <location>
        <position position="1"/>
    </location>
</feature>
<name>A0A397C0I3_APHAT</name>
<sequence length="132" mass="14694">RRISKYATDRKLSSEQNLELHGQVEALKLELATSHGQLKALTASSAALEGAVDELRRRTAHTHQLETQVDALTKMQDLKYTWSTALQKNGARTRASSSSSVGMIPHEPSHEDHRVAELEKTIKQKVQQGGQR</sequence>
<dbReference type="Proteomes" id="UP000266239">
    <property type="component" value="Unassembled WGS sequence"/>
</dbReference>